<evidence type="ECO:0000256" key="10">
    <source>
        <dbReference type="HAMAP-Rule" id="MF_00537"/>
    </source>
</evidence>
<sequence>MAKKSMLARESKRSKLVAKYRARRNELKVLIKSSQDFDEIMEAQAKLAKLPLNSNPVRNSTRCQQCGRPHAVYRKFGLCRICLRQQLMTGNVTGGRKSSW</sequence>
<dbReference type="Pfam" id="PF00253">
    <property type="entry name" value="Ribosomal_S14"/>
    <property type="match status" value="1"/>
</dbReference>
<evidence type="ECO:0000256" key="2">
    <source>
        <dbReference type="ARBA" id="ARBA00003686"/>
    </source>
</evidence>
<proteinExistence type="inferred from homology"/>
<keyword evidence="5" id="KW-0862">Zinc</keyword>
<evidence type="ECO:0000313" key="12">
    <source>
        <dbReference type="Proteomes" id="UP000044071"/>
    </source>
</evidence>
<dbReference type="NCBIfam" id="NF005370">
    <property type="entry name" value="PRK06911.1"/>
    <property type="match status" value="1"/>
</dbReference>
<comment type="subunit">
    <text evidence="9 10">Part of the 30S ribosomal subunit. Contacts proteins S3 and S10.</text>
</comment>
<dbReference type="HAMAP" id="MF_00537">
    <property type="entry name" value="Ribosomal_uS14_1"/>
    <property type="match status" value="1"/>
</dbReference>
<comment type="cofactor">
    <cofactor evidence="1">
        <name>Zn(2+)</name>
        <dbReference type="ChEBI" id="CHEBI:29105"/>
    </cofactor>
</comment>
<dbReference type="OrthoDB" id="9810484at2"/>
<dbReference type="PROSITE" id="PS00527">
    <property type="entry name" value="RIBOSOMAL_S14"/>
    <property type="match status" value="1"/>
</dbReference>
<dbReference type="InterPro" id="IPR018271">
    <property type="entry name" value="Ribosomal_uS14_CS"/>
</dbReference>
<evidence type="ECO:0000256" key="1">
    <source>
        <dbReference type="ARBA" id="ARBA00001947"/>
    </source>
</evidence>
<reference evidence="11 12" key="1">
    <citation type="submission" date="2014-06" db="EMBL/GenBank/DDBJ databases">
        <authorList>
            <person name="Urmite Genomes Urmite Genomes"/>
        </authorList>
    </citation>
    <scope>NUCLEOTIDE SEQUENCE [LARGE SCALE GENOMIC DNA]</scope>
</reference>
<gene>
    <name evidence="10 11" type="primary">rpsN</name>
    <name evidence="11" type="ORF">BN59_02378</name>
</gene>
<evidence type="ECO:0000256" key="6">
    <source>
        <dbReference type="ARBA" id="ARBA00022980"/>
    </source>
</evidence>
<keyword evidence="4" id="KW-0479">Metal-binding</keyword>
<evidence type="ECO:0000313" key="11">
    <source>
        <dbReference type="EMBL" id="CDZ78080.1"/>
    </source>
</evidence>
<dbReference type="STRING" id="1034943.BN59_02378"/>
<dbReference type="NCBIfam" id="NF006477">
    <property type="entry name" value="PRK08881.1"/>
    <property type="match status" value="1"/>
</dbReference>
<dbReference type="Gene3D" id="1.10.287.1480">
    <property type="match status" value="1"/>
</dbReference>
<evidence type="ECO:0000256" key="9">
    <source>
        <dbReference type="ARBA" id="ARBA00047110"/>
    </source>
</evidence>
<keyword evidence="10" id="KW-0699">rRNA-binding</keyword>
<name>A0A078KUF5_9GAMM</name>
<dbReference type="Proteomes" id="UP000044071">
    <property type="component" value="Unassembled WGS sequence"/>
</dbReference>
<dbReference type="eggNOG" id="COG0199">
    <property type="taxonomic scope" value="Bacteria"/>
</dbReference>
<dbReference type="AlphaFoldDB" id="A0A078KUF5"/>
<comment type="similarity">
    <text evidence="3 10">Belongs to the universal ribosomal protein uS14 family.</text>
</comment>
<evidence type="ECO:0000256" key="3">
    <source>
        <dbReference type="ARBA" id="ARBA00009083"/>
    </source>
</evidence>
<dbReference type="GO" id="GO:0006412">
    <property type="term" value="P:translation"/>
    <property type="evidence" value="ECO:0007669"/>
    <property type="project" value="UniProtKB-UniRule"/>
</dbReference>
<dbReference type="InterPro" id="IPR001209">
    <property type="entry name" value="Ribosomal_uS14"/>
</dbReference>
<keyword evidence="6 10" id="KW-0689">Ribosomal protein</keyword>
<evidence type="ECO:0000256" key="8">
    <source>
        <dbReference type="ARBA" id="ARBA00035167"/>
    </source>
</evidence>
<dbReference type="GO" id="GO:0019843">
    <property type="term" value="F:rRNA binding"/>
    <property type="evidence" value="ECO:0007669"/>
    <property type="project" value="UniProtKB-UniRule"/>
</dbReference>
<evidence type="ECO:0000256" key="7">
    <source>
        <dbReference type="ARBA" id="ARBA00023274"/>
    </source>
</evidence>
<organism evidence="11 12">
    <name type="scientific">Legionella massiliensis</name>
    <dbReference type="NCBI Taxonomy" id="1034943"/>
    <lineage>
        <taxon>Bacteria</taxon>
        <taxon>Pseudomonadati</taxon>
        <taxon>Pseudomonadota</taxon>
        <taxon>Gammaproteobacteria</taxon>
        <taxon>Legionellales</taxon>
        <taxon>Legionellaceae</taxon>
        <taxon>Legionella</taxon>
    </lineage>
</organism>
<dbReference type="PANTHER" id="PTHR19836:SF19">
    <property type="entry name" value="SMALL RIBOSOMAL SUBUNIT PROTEIN US14M"/>
    <property type="match status" value="1"/>
</dbReference>
<keyword evidence="7 10" id="KW-0687">Ribonucleoprotein</keyword>
<evidence type="ECO:0000256" key="5">
    <source>
        <dbReference type="ARBA" id="ARBA00022833"/>
    </source>
</evidence>
<dbReference type="PANTHER" id="PTHR19836">
    <property type="entry name" value="30S RIBOSOMAL PROTEIN S14"/>
    <property type="match status" value="1"/>
</dbReference>
<dbReference type="InterPro" id="IPR023036">
    <property type="entry name" value="Ribosomal_uS14_bac/plastid"/>
</dbReference>
<dbReference type="EMBL" id="CCSB01000002">
    <property type="protein sequence ID" value="CDZ78080.1"/>
    <property type="molecule type" value="Genomic_DNA"/>
</dbReference>
<keyword evidence="10" id="KW-0694">RNA-binding</keyword>
<dbReference type="GO" id="GO:0005737">
    <property type="term" value="C:cytoplasm"/>
    <property type="evidence" value="ECO:0007669"/>
    <property type="project" value="UniProtKB-ARBA"/>
</dbReference>
<protein>
    <recommendedName>
        <fullName evidence="8 10">Small ribosomal subunit protein uS14</fullName>
    </recommendedName>
</protein>
<dbReference type="FunFam" id="1.10.287.1480:FF:000001">
    <property type="entry name" value="30S ribosomal protein S14"/>
    <property type="match status" value="1"/>
</dbReference>
<dbReference type="GO" id="GO:0046872">
    <property type="term" value="F:metal ion binding"/>
    <property type="evidence" value="ECO:0007669"/>
    <property type="project" value="UniProtKB-KW"/>
</dbReference>
<keyword evidence="12" id="KW-1185">Reference proteome</keyword>
<dbReference type="GO" id="GO:0015935">
    <property type="term" value="C:small ribosomal subunit"/>
    <property type="evidence" value="ECO:0007669"/>
    <property type="project" value="TreeGrafter"/>
</dbReference>
<evidence type="ECO:0000256" key="4">
    <source>
        <dbReference type="ARBA" id="ARBA00022723"/>
    </source>
</evidence>
<dbReference type="GO" id="GO:0003735">
    <property type="term" value="F:structural constituent of ribosome"/>
    <property type="evidence" value="ECO:0007669"/>
    <property type="project" value="InterPro"/>
</dbReference>
<accession>A0A078KUF5</accession>
<dbReference type="RefSeq" id="WP_043874509.1">
    <property type="nucleotide sequence ID" value="NZ_CCVW01000002.1"/>
</dbReference>
<comment type="function">
    <text evidence="2 10">Binds 16S rRNA, required for the assembly of 30S particles and may also be responsible for determining the conformation of the 16S rRNA at the A site.</text>
</comment>
<dbReference type="SUPFAM" id="SSF57716">
    <property type="entry name" value="Glucocorticoid receptor-like (DNA-binding domain)"/>
    <property type="match status" value="1"/>
</dbReference>